<dbReference type="PROSITE" id="PS51186">
    <property type="entry name" value="GNAT"/>
    <property type="match status" value="1"/>
</dbReference>
<comment type="caution">
    <text evidence="2">The sequence shown here is derived from an EMBL/GenBank/DDBJ whole genome shotgun (WGS) entry which is preliminary data.</text>
</comment>
<protein>
    <submittedName>
        <fullName evidence="2">Acetyltransferase</fullName>
    </submittedName>
</protein>
<dbReference type="Proteomes" id="UP000631300">
    <property type="component" value="Unassembled WGS sequence"/>
</dbReference>
<feature type="domain" description="N-acetyltransferase" evidence="1">
    <location>
        <begin position="9"/>
        <end position="147"/>
    </location>
</feature>
<gene>
    <name evidence="2" type="ORF">GCM10007391_10530</name>
</gene>
<dbReference type="Gene3D" id="3.40.630.30">
    <property type="match status" value="1"/>
</dbReference>
<dbReference type="AlphaFoldDB" id="A0A918JIY8"/>
<proteinExistence type="predicted"/>
<organism evidence="2 3">
    <name type="scientific">Alteromonas halophila</name>
    <dbReference type="NCBI Taxonomy" id="516698"/>
    <lineage>
        <taxon>Bacteria</taxon>
        <taxon>Pseudomonadati</taxon>
        <taxon>Pseudomonadota</taxon>
        <taxon>Gammaproteobacteria</taxon>
        <taxon>Alteromonadales</taxon>
        <taxon>Alteromonadaceae</taxon>
        <taxon>Alteromonas/Salinimonas group</taxon>
        <taxon>Alteromonas</taxon>
    </lineage>
</organism>
<keyword evidence="3" id="KW-1185">Reference proteome</keyword>
<evidence type="ECO:0000259" key="1">
    <source>
        <dbReference type="PROSITE" id="PS51186"/>
    </source>
</evidence>
<dbReference type="GO" id="GO:0016747">
    <property type="term" value="F:acyltransferase activity, transferring groups other than amino-acyl groups"/>
    <property type="evidence" value="ECO:0007669"/>
    <property type="project" value="InterPro"/>
</dbReference>
<dbReference type="SUPFAM" id="SSF55729">
    <property type="entry name" value="Acyl-CoA N-acyltransferases (Nat)"/>
    <property type="match status" value="1"/>
</dbReference>
<evidence type="ECO:0000313" key="3">
    <source>
        <dbReference type="Proteomes" id="UP000631300"/>
    </source>
</evidence>
<dbReference type="InterPro" id="IPR000182">
    <property type="entry name" value="GNAT_dom"/>
</dbReference>
<accession>A0A918JIY8</accession>
<dbReference type="EMBL" id="BMXP01000002">
    <property type="protein sequence ID" value="GGW79631.1"/>
    <property type="molecule type" value="Genomic_DNA"/>
</dbReference>
<dbReference type="InterPro" id="IPR016181">
    <property type="entry name" value="Acyl_CoA_acyltransferase"/>
</dbReference>
<dbReference type="RefSeq" id="WP_229805012.1">
    <property type="nucleotide sequence ID" value="NZ_BMXP01000002.1"/>
</dbReference>
<name>A0A918JIY8_9ALTE</name>
<dbReference type="CDD" id="cd04301">
    <property type="entry name" value="NAT_SF"/>
    <property type="match status" value="1"/>
</dbReference>
<evidence type="ECO:0000313" key="2">
    <source>
        <dbReference type="EMBL" id="GGW79631.1"/>
    </source>
</evidence>
<reference evidence="2" key="2">
    <citation type="submission" date="2020-09" db="EMBL/GenBank/DDBJ databases">
        <authorList>
            <person name="Sun Q."/>
            <person name="Kim S."/>
        </authorList>
    </citation>
    <scope>NUCLEOTIDE SEQUENCE</scope>
    <source>
        <strain evidence="2">KCTC 22164</strain>
    </source>
</reference>
<dbReference type="Pfam" id="PF00583">
    <property type="entry name" value="Acetyltransf_1"/>
    <property type="match status" value="1"/>
</dbReference>
<sequence>MSKPDADKLEFRPTRDLKGAAALTLTNMRTYYDAYQVSWDEAQIAAMTAALYNLDILLDNRPVGVLRLSLDDGTCWIRDLQVIAKWQNHGIGARALKEAQRYAQAANVHILSLKVFKISPAVSLYLRHGFRVVEEDDRFYYMQRDLRA</sequence>
<reference evidence="2" key="1">
    <citation type="journal article" date="2014" name="Int. J. Syst. Evol. Microbiol.">
        <title>Complete genome sequence of Corynebacterium casei LMG S-19264T (=DSM 44701T), isolated from a smear-ripened cheese.</title>
        <authorList>
            <consortium name="US DOE Joint Genome Institute (JGI-PGF)"/>
            <person name="Walter F."/>
            <person name="Albersmeier A."/>
            <person name="Kalinowski J."/>
            <person name="Ruckert C."/>
        </authorList>
    </citation>
    <scope>NUCLEOTIDE SEQUENCE</scope>
    <source>
        <strain evidence="2">KCTC 22164</strain>
    </source>
</reference>